<feature type="region of interest" description="Disordered" evidence="7">
    <location>
        <begin position="914"/>
        <end position="933"/>
    </location>
</feature>
<sequence length="1568" mass="177679">MPPAATRTGRRGLRSRQKDVNDVDSPGTVSTMPELTAGTDSVAKQDDLNSSPVKSKSVKRTMTSGEKITYGSDCSSSPIKRKKMVVFSDDLVIPSSPNTKGSNTNGMSPLKSILKLENSTLSFGMSAPSTWAKEDDLESDKNPANPDFWQVGTIIQLKPGSPELSRLVAGIVNVLENENFPRKFEVYAALNHLCRVNSSETLYNVFIISPSERERKLVSKSPEKSFKTTNHIYSLCKYIQRDLTSLENELFEQAGPDTKIDPFCTRIINQALKLMAFLMTDQDLNNFISIEHSRWFYLHSCDMTIKPTLSKTLVLSYLVILKDCKFSNAKKKQMFDNPNNSKLENIPERILFSLLNMNGFSSSSLVVEKFVSLKNLIVNFPTMMAKNVNHWFMVLVVNLCDLNSPLFSKIATMGIQTLLESAKNFIDNKNVQFTVRKFLSTSLPHEVKSLSSDSKIIPSSQFIMEDSSESESKAGILAFDFVTSNLEELIRNGQYKSAMDIWVALTLLTGGNNSNGSGYETWPFLARWLKIHKLCFNQQDNFAKTIALTSWKGIIYNICHNDLDNLKKHNDYILIKNAGQQQQQQQIQQQSSPFQSSNLGESSTALLNLLKPKIKLLLHPLLNVTAVESQKDIIDILHNLFLSILYTLLNKNNTVTNNNSNVNANPNNANNIKFFHIYWDKIIQPILANFYFKKGYSNSYMNELGINIICKLLKSNEYNNSSSNFNDLMCLSNEPVSVSDISPLPPKWAFNKFDRIMQNLVLVFKLDNSLALDTKIGFFMTFLSNIKVITKKEIKPSNSTSDIIDNLPYILKVMFESNTLSFDQIYKVLIALNDTFGPANLIGKENSVNTTASNSVYFDIAIGIRTDEELSVQESYELYGLMYSSIGDRENLCFLKDLIQLELNENTNEVLRIDSSIEEDKENENPSKSSSEVKQSLSNSSYSQFFSLKPFYQPILNNRRINKSSNSELNTCSIIFQNIESDFELIAKRLIQDIVMGTSEEFERLVGTLKVSKWTMPIFKYFITLMHDAPHNIKQITLNLILSKWEDNINGDENYIQISEYLVANRFNYEIFNLKKNLMKKYGGLDSRNQDRFKCIWSNYLDSVAESCNYVLLDELLLSAFEIGMDVKPYVRNKWEKLPMLKSEWERLNIKLYMDENLLSIDKAAVLSEEESDITLNSSSPLRTSPPSESPIVPDKKKESETPLKTPSKIKGKPVRKPKAVSKKKVTKKTPTTQGNTSKTDVTPSAFDIHSFTAMLTAKLSTPTSNKEKEPQVKQVETKAVDRNGSQRSDNLLKEMNVKENRRGMDVTDNSITDMNKEIRIQSSEYTGGIEDANDSSNSKVSESLEDFQANSLEFDDNFDYEMFVKEEFNKEKSPELEGTMADKNLLDNLEEESQETPEDIKLTKNLDMPLIENREDEAEADLGATRKRSYLHEMEESPLKKKEKKNSTKIIDSKLEGETESVLEVSSSVSKEHPDELPQANEIISSLDDTEGSQSNGQSLKDRDGISTVVAQVPALKKENSVVTFSNFIKCISDEDIACLSSEESFKIETDILEFMIRMRNIRRQKS</sequence>
<evidence type="ECO:0000256" key="3">
    <source>
        <dbReference type="ARBA" id="ARBA00022454"/>
    </source>
</evidence>
<reference evidence="9" key="1">
    <citation type="submission" date="2022-03" db="EMBL/GenBank/DDBJ databases">
        <authorList>
            <person name="Legras J.-L."/>
            <person name="Devillers H."/>
            <person name="Grondin C."/>
        </authorList>
    </citation>
    <scope>NUCLEOTIDE SEQUENCE</scope>
    <source>
        <strain evidence="9">CLIB 1423</strain>
    </source>
</reference>
<feature type="region of interest" description="Disordered" evidence="7">
    <location>
        <begin position="1324"/>
        <end position="1343"/>
    </location>
</feature>
<keyword evidence="4" id="KW-0779">Telomere</keyword>
<feature type="region of interest" description="Disordered" evidence="7">
    <location>
        <begin position="1"/>
        <end position="69"/>
    </location>
</feature>
<evidence type="ECO:0000256" key="6">
    <source>
        <dbReference type="ARBA" id="ARBA00023306"/>
    </source>
</evidence>
<dbReference type="OrthoDB" id="4070686at2759"/>
<feature type="compositionally biased region" description="Basic and acidic residues" evidence="7">
    <location>
        <begin position="1431"/>
        <end position="1441"/>
    </location>
</feature>
<dbReference type="PANTHER" id="PTHR22928">
    <property type="entry name" value="TELOMERE-ASSOCIATED PROTEIN RIF1"/>
    <property type="match status" value="1"/>
</dbReference>
<keyword evidence="6" id="KW-0131">Cell cycle</keyword>
<feature type="compositionally biased region" description="Polar residues" evidence="7">
    <location>
        <begin position="1175"/>
        <end position="1187"/>
    </location>
</feature>
<evidence type="ECO:0000256" key="4">
    <source>
        <dbReference type="ARBA" id="ARBA00022895"/>
    </source>
</evidence>
<feature type="compositionally biased region" description="Basic residues" evidence="7">
    <location>
        <begin position="1208"/>
        <end position="1228"/>
    </location>
</feature>
<evidence type="ECO:0000256" key="2">
    <source>
        <dbReference type="ARBA" id="ARBA00004574"/>
    </source>
</evidence>
<feature type="compositionally biased region" description="Polar residues" evidence="7">
    <location>
        <begin position="48"/>
        <end position="69"/>
    </location>
</feature>
<evidence type="ECO:0000313" key="9">
    <source>
        <dbReference type="EMBL" id="CAH2350160.1"/>
    </source>
</evidence>
<dbReference type="GO" id="GO:0140445">
    <property type="term" value="C:chromosome, telomeric repeat region"/>
    <property type="evidence" value="ECO:0007669"/>
    <property type="project" value="TreeGrafter"/>
</dbReference>
<evidence type="ECO:0000256" key="1">
    <source>
        <dbReference type="ARBA" id="ARBA00004123"/>
    </source>
</evidence>
<keyword evidence="3" id="KW-0158">Chromosome</keyword>
<gene>
    <name evidence="9" type="ORF">CLIB1423_01S03884</name>
</gene>
<comment type="caution">
    <text evidence="9">The sequence shown here is derived from an EMBL/GenBank/DDBJ whole genome shotgun (WGS) entry which is preliminary data.</text>
</comment>
<feature type="compositionally biased region" description="Polar residues" evidence="7">
    <location>
        <begin position="1234"/>
        <end position="1243"/>
    </location>
</feature>
<feature type="region of interest" description="Disordered" evidence="7">
    <location>
        <begin position="1369"/>
        <end position="1502"/>
    </location>
</feature>
<name>A0A9P0VVK1_9ASCO</name>
<feature type="compositionally biased region" description="Basic and acidic residues" evidence="7">
    <location>
        <begin position="1291"/>
        <end position="1306"/>
    </location>
</feature>
<evidence type="ECO:0000256" key="7">
    <source>
        <dbReference type="SAM" id="MobiDB-lite"/>
    </source>
</evidence>
<comment type="subcellular location">
    <subcellularLocation>
        <location evidence="2">Chromosome</location>
        <location evidence="2">Telomere</location>
    </subcellularLocation>
    <subcellularLocation>
        <location evidence="1">Nucleus</location>
    </subcellularLocation>
</comment>
<feature type="domain" description="Telomere-associated protein Rif1 N-terminal" evidence="8">
    <location>
        <begin position="231"/>
        <end position="567"/>
    </location>
</feature>
<feature type="compositionally biased region" description="Low complexity" evidence="7">
    <location>
        <begin position="1461"/>
        <end position="1470"/>
    </location>
</feature>
<proteinExistence type="predicted"/>
<dbReference type="Pfam" id="PF12231">
    <property type="entry name" value="Rif1_N"/>
    <property type="match status" value="1"/>
</dbReference>
<dbReference type="InterPro" id="IPR022031">
    <property type="entry name" value="Rif1_N"/>
</dbReference>
<feature type="compositionally biased region" description="Acidic residues" evidence="7">
    <location>
        <begin position="1389"/>
        <end position="1398"/>
    </location>
</feature>
<organism evidence="9 10">
    <name type="scientific">[Candida] railenensis</name>
    <dbReference type="NCBI Taxonomy" id="45579"/>
    <lineage>
        <taxon>Eukaryota</taxon>
        <taxon>Fungi</taxon>
        <taxon>Dikarya</taxon>
        <taxon>Ascomycota</taxon>
        <taxon>Saccharomycotina</taxon>
        <taxon>Pichiomycetes</taxon>
        <taxon>Debaryomycetaceae</taxon>
        <taxon>Kurtzmaniella</taxon>
    </lineage>
</organism>
<accession>A0A9P0VVK1</accession>
<dbReference type="Proteomes" id="UP000837801">
    <property type="component" value="Unassembled WGS sequence"/>
</dbReference>
<evidence type="ECO:0000313" key="10">
    <source>
        <dbReference type="Proteomes" id="UP000837801"/>
    </source>
</evidence>
<dbReference type="PANTHER" id="PTHR22928:SF3">
    <property type="entry name" value="TELOMERE-ASSOCIATED PROTEIN RIF1"/>
    <property type="match status" value="1"/>
</dbReference>
<evidence type="ECO:0000256" key="5">
    <source>
        <dbReference type="ARBA" id="ARBA00023242"/>
    </source>
</evidence>
<protein>
    <recommendedName>
        <fullName evidence="8">Telomere-associated protein Rif1 N-terminal domain-containing protein</fullName>
    </recommendedName>
</protein>
<keyword evidence="10" id="KW-1185">Reference proteome</keyword>
<feature type="region of interest" description="Disordered" evidence="7">
    <location>
        <begin position="1261"/>
        <end position="1318"/>
    </location>
</feature>
<keyword evidence="5" id="KW-0539">Nucleus</keyword>
<feature type="region of interest" description="Disordered" evidence="7">
    <location>
        <begin position="1175"/>
        <end position="1244"/>
    </location>
</feature>
<evidence type="ECO:0000259" key="8">
    <source>
        <dbReference type="Pfam" id="PF12231"/>
    </source>
</evidence>
<feature type="compositionally biased region" description="Basic and acidic residues" evidence="7">
    <location>
        <begin position="1266"/>
        <end position="1282"/>
    </location>
</feature>
<dbReference type="GO" id="GO:0000723">
    <property type="term" value="P:telomere maintenance"/>
    <property type="evidence" value="ECO:0007669"/>
    <property type="project" value="TreeGrafter"/>
</dbReference>
<dbReference type="GO" id="GO:0005634">
    <property type="term" value="C:nucleus"/>
    <property type="evidence" value="ECO:0007669"/>
    <property type="project" value="UniProtKB-SubCell"/>
</dbReference>
<dbReference type="EMBL" id="CAKXYY010000001">
    <property type="protein sequence ID" value="CAH2350160.1"/>
    <property type="molecule type" value="Genomic_DNA"/>
</dbReference>